<reference evidence="3" key="1">
    <citation type="journal article" date="2019" name="Int. J. Syst. Evol. Microbiol.">
        <title>The Global Catalogue of Microorganisms (GCM) 10K type strain sequencing project: providing services to taxonomists for standard genome sequencing and annotation.</title>
        <authorList>
            <consortium name="The Broad Institute Genomics Platform"/>
            <consortium name="The Broad Institute Genome Sequencing Center for Infectious Disease"/>
            <person name="Wu L."/>
            <person name="Ma J."/>
        </authorList>
    </citation>
    <scope>NUCLEOTIDE SEQUENCE [LARGE SCALE GENOMIC DNA]</scope>
    <source>
        <strain evidence="3">JCM 6307</strain>
    </source>
</reference>
<evidence type="ECO:0000313" key="3">
    <source>
        <dbReference type="Proteomes" id="UP001501358"/>
    </source>
</evidence>
<protein>
    <submittedName>
        <fullName evidence="2">DUF389 domain-containing protein</fullName>
    </submittedName>
</protein>
<keyword evidence="3" id="KW-1185">Reference proteome</keyword>
<feature type="transmembrane region" description="Helical" evidence="1">
    <location>
        <begin position="280"/>
        <end position="298"/>
    </location>
</feature>
<proteinExistence type="predicted"/>
<dbReference type="RefSeq" id="WP_344383225.1">
    <property type="nucleotide sequence ID" value="NZ_BAAATA010000011.1"/>
</dbReference>
<feature type="transmembrane region" description="Helical" evidence="1">
    <location>
        <begin position="141"/>
        <end position="161"/>
    </location>
</feature>
<feature type="transmembrane region" description="Helical" evidence="1">
    <location>
        <begin position="244"/>
        <end position="268"/>
    </location>
</feature>
<keyword evidence="1" id="KW-1133">Transmembrane helix</keyword>
<feature type="transmembrane region" description="Helical" evidence="1">
    <location>
        <begin position="214"/>
        <end position="237"/>
    </location>
</feature>
<feature type="transmembrane region" description="Helical" evidence="1">
    <location>
        <begin position="117"/>
        <end position="135"/>
    </location>
</feature>
<feature type="transmembrane region" description="Helical" evidence="1">
    <location>
        <begin position="173"/>
        <end position="194"/>
    </location>
</feature>
<gene>
    <name evidence="2" type="ORF">GCM10010406_24400</name>
</gene>
<dbReference type="Pfam" id="PF04087">
    <property type="entry name" value="DUF389"/>
    <property type="match status" value="1"/>
</dbReference>
<keyword evidence="1" id="KW-0812">Transmembrane</keyword>
<dbReference type="PANTHER" id="PTHR20992:SF9">
    <property type="entry name" value="AT15442P-RELATED"/>
    <property type="match status" value="1"/>
</dbReference>
<dbReference type="InterPro" id="IPR005240">
    <property type="entry name" value="DUF389"/>
</dbReference>
<sequence>MLHLRLIVPADRTGEVCALLEGRPGTAHLVVLPGAARDPAGDVVMCDVARSVADGLLKGLRGLGVDERGAVTGDTLELVLSRSAREAEREAPGENADTVVWEAVVEGVRDKAALTPVFLVFMAVAVMLGACGVVLQSDTLIVGAMVVGPDFGPLAGLCVGLTGRDPRLARRSLATLAVGFPAAMLLTTLFSLLMRATGQFTAAESEAERTSTAFIWEPGHLALTVALLAGVAGMLSLTSSKSEALTGVAISVTTVPAAANTAVALAFGNLQQVGGSLLQLFVNVAGIVAAGTLTLAVGRRLLTRRRGHAWPHGG</sequence>
<dbReference type="EMBL" id="BAAATA010000011">
    <property type="protein sequence ID" value="GAA2487357.1"/>
    <property type="molecule type" value="Genomic_DNA"/>
</dbReference>
<organism evidence="2 3">
    <name type="scientific">Streptomyces thermolineatus</name>
    <dbReference type="NCBI Taxonomy" id="44033"/>
    <lineage>
        <taxon>Bacteria</taxon>
        <taxon>Bacillati</taxon>
        <taxon>Actinomycetota</taxon>
        <taxon>Actinomycetes</taxon>
        <taxon>Kitasatosporales</taxon>
        <taxon>Streptomycetaceae</taxon>
        <taxon>Streptomyces</taxon>
    </lineage>
</organism>
<dbReference type="PANTHER" id="PTHR20992">
    <property type="entry name" value="AT15442P-RELATED"/>
    <property type="match status" value="1"/>
</dbReference>
<dbReference type="Proteomes" id="UP001501358">
    <property type="component" value="Unassembled WGS sequence"/>
</dbReference>
<comment type="caution">
    <text evidence="2">The sequence shown here is derived from an EMBL/GenBank/DDBJ whole genome shotgun (WGS) entry which is preliminary data.</text>
</comment>
<evidence type="ECO:0000256" key="1">
    <source>
        <dbReference type="SAM" id="Phobius"/>
    </source>
</evidence>
<evidence type="ECO:0000313" key="2">
    <source>
        <dbReference type="EMBL" id="GAA2487357.1"/>
    </source>
</evidence>
<keyword evidence="1" id="KW-0472">Membrane</keyword>
<dbReference type="NCBIfam" id="TIGR00271">
    <property type="entry name" value="uncharacterized hydrophobic domain"/>
    <property type="match status" value="1"/>
</dbReference>
<name>A0ABP5YY09_9ACTN</name>
<accession>A0ABP5YY09</accession>